<keyword evidence="11" id="KW-1185">Reference proteome</keyword>
<dbReference type="Pfam" id="PF01979">
    <property type="entry name" value="Amidohydro_1"/>
    <property type="match status" value="1"/>
</dbReference>
<feature type="binding site" evidence="7">
    <location>
        <position position="240"/>
    </location>
    <ligand>
        <name>substrate</name>
    </ligand>
</feature>
<gene>
    <name evidence="10" type="ORF">CLV74_107118</name>
</gene>
<dbReference type="SUPFAM" id="SSF51338">
    <property type="entry name" value="Composite domain of metallo-dependent hydrolases"/>
    <property type="match status" value="1"/>
</dbReference>
<evidence type="ECO:0000256" key="3">
    <source>
        <dbReference type="ARBA" id="ARBA00022801"/>
    </source>
</evidence>
<evidence type="ECO:0000259" key="9">
    <source>
        <dbReference type="Pfam" id="PF01979"/>
    </source>
</evidence>
<dbReference type="InterPro" id="IPR032466">
    <property type="entry name" value="Metal_Hydrolase"/>
</dbReference>
<feature type="active site" description="Proton donor/acceptor" evidence="6">
    <location>
        <position position="264"/>
    </location>
</feature>
<keyword evidence="3 5" id="KW-0378">Hydrolase</keyword>
<dbReference type="SUPFAM" id="SSF51556">
    <property type="entry name" value="Metallo-dependent hydrolases"/>
    <property type="match status" value="1"/>
</dbReference>
<dbReference type="CDD" id="cd00854">
    <property type="entry name" value="NagA"/>
    <property type="match status" value="1"/>
</dbReference>
<dbReference type="OrthoDB" id="9776488at2"/>
<keyword evidence="2 8" id="KW-0479">Metal-binding</keyword>
<feature type="binding site" evidence="7">
    <location>
        <position position="216"/>
    </location>
    <ligand>
        <name>substrate</name>
    </ligand>
</feature>
<accession>A0A2T0WQ04</accession>
<dbReference type="PANTHER" id="PTHR11113:SF14">
    <property type="entry name" value="N-ACETYLGLUCOSAMINE-6-PHOSPHATE DEACETYLASE"/>
    <property type="match status" value="1"/>
</dbReference>
<evidence type="ECO:0000256" key="7">
    <source>
        <dbReference type="PIRSR" id="PIRSR038994-2"/>
    </source>
</evidence>
<dbReference type="GO" id="GO:0008448">
    <property type="term" value="F:N-acetylglucosamine-6-phosphate deacetylase activity"/>
    <property type="evidence" value="ECO:0007669"/>
    <property type="project" value="InterPro"/>
</dbReference>
<dbReference type="InterPro" id="IPR003764">
    <property type="entry name" value="GlcNAc_6-P_deAcase"/>
</dbReference>
<dbReference type="Proteomes" id="UP000238392">
    <property type="component" value="Unassembled WGS sequence"/>
</dbReference>
<feature type="binding site" evidence="7">
    <location>
        <begin position="297"/>
        <end position="299"/>
    </location>
    <ligand>
        <name>substrate</name>
    </ligand>
</feature>
<dbReference type="PIRSF" id="PIRSF038994">
    <property type="entry name" value="NagA"/>
    <property type="match status" value="1"/>
</dbReference>
<evidence type="ECO:0000313" key="11">
    <source>
        <dbReference type="Proteomes" id="UP000238392"/>
    </source>
</evidence>
<comment type="cofactor">
    <cofactor evidence="8">
        <name>a divalent metal cation</name>
        <dbReference type="ChEBI" id="CHEBI:60240"/>
    </cofactor>
    <text evidence="8">Binds 1 divalent metal cation per subunit.</text>
</comment>
<sequence>MILEGARLFDGVKLHAGGSVHIKDGRISGLDFAKGIDLGGGYLCPGYVDLQVNGGGGVMLNEAPTAQTLANMSEAHARLGATTLLPTLITAPLEVFQDTVNAFEEARKQGVRGLAGLHIEGPHITRAGAHDPSLLRPLTEVEISLYAHAARIVGHLKLTVAPELVRPDQIAELQAGGVQVFLGHTDADYDTCCAASAAGAEGFTHLFNAMSGLSHRAPGCVGAALNDPTMSAGLIADGVHVHPDLLAMVWRAKAGEDRLFLVSDAMAVAGTLDQSFTLNGRTVMRRNGCLTLEDGTLAGADLDLSTAVRNMVLSGVPLRDAFAMATRVPADLIGRTDIGRIEVGARADLIHLSDDLELLGVWREGVKL</sequence>
<proteinExistence type="inferred from homology"/>
<dbReference type="PANTHER" id="PTHR11113">
    <property type="entry name" value="N-ACETYLGLUCOSAMINE-6-PHOSPHATE DEACETYLASE"/>
    <property type="match status" value="1"/>
</dbReference>
<dbReference type="AlphaFoldDB" id="A0A2T0WQ04"/>
<dbReference type="NCBIfam" id="TIGR00221">
    <property type="entry name" value="nagA"/>
    <property type="match status" value="1"/>
</dbReference>
<protein>
    <submittedName>
        <fullName evidence="10">N-acetylglucosamine-6-phosphate deacetylase</fullName>
    </submittedName>
</protein>
<evidence type="ECO:0000256" key="8">
    <source>
        <dbReference type="PIRSR" id="PIRSR038994-3"/>
    </source>
</evidence>
<dbReference type="Gene3D" id="3.20.20.140">
    <property type="entry name" value="Metal-dependent hydrolases"/>
    <property type="match status" value="1"/>
</dbReference>
<evidence type="ECO:0000256" key="4">
    <source>
        <dbReference type="ARBA" id="ARBA00023277"/>
    </source>
</evidence>
<dbReference type="GO" id="GO:0046872">
    <property type="term" value="F:metal ion binding"/>
    <property type="evidence" value="ECO:0007669"/>
    <property type="project" value="UniProtKB-KW"/>
</dbReference>
<feature type="binding site" evidence="8">
    <location>
        <position position="205"/>
    </location>
    <ligand>
        <name>Zn(2+)</name>
        <dbReference type="ChEBI" id="CHEBI:29105"/>
    </ligand>
</feature>
<evidence type="ECO:0000256" key="2">
    <source>
        <dbReference type="ARBA" id="ARBA00022723"/>
    </source>
</evidence>
<organism evidence="10 11">
    <name type="scientific">Donghicola tyrosinivorans</name>
    <dbReference type="NCBI Taxonomy" id="1652492"/>
    <lineage>
        <taxon>Bacteria</taxon>
        <taxon>Pseudomonadati</taxon>
        <taxon>Pseudomonadota</taxon>
        <taxon>Alphaproteobacteria</taxon>
        <taxon>Rhodobacterales</taxon>
        <taxon>Roseobacteraceae</taxon>
        <taxon>Donghicola</taxon>
    </lineage>
</organism>
<keyword evidence="4 5" id="KW-0119">Carbohydrate metabolism</keyword>
<evidence type="ECO:0000256" key="5">
    <source>
        <dbReference type="PIRNR" id="PIRNR038994"/>
    </source>
</evidence>
<dbReference type="RefSeq" id="WP_106264941.1">
    <property type="nucleotide sequence ID" value="NZ_PVTQ01000007.1"/>
</dbReference>
<feature type="binding site" evidence="7">
    <location>
        <begin position="208"/>
        <end position="209"/>
    </location>
    <ligand>
        <name>substrate</name>
    </ligand>
</feature>
<feature type="binding site" evidence="7">
    <location>
        <position position="129"/>
    </location>
    <ligand>
        <name>substrate</name>
    </ligand>
</feature>
<name>A0A2T0WQ04_9RHOB</name>
<dbReference type="Gene3D" id="2.30.40.10">
    <property type="entry name" value="Urease, subunit C, domain 1"/>
    <property type="match status" value="1"/>
</dbReference>
<dbReference type="EMBL" id="PVTQ01000007">
    <property type="protein sequence ID" value="PRY88776.1"/>
    <property type="molecule type" value="Genomic_DNA"/>
</dbReference>
<comment type="caution">
    <text evidence="10">The sequence shown here is derived from an EMBL/GenBank/DDBJ whole genome shotgun (WGS) entry which is preliminary data.</text>
</comment>
<evidence type="ECO:0000256" key="6">
    <source>
        <dbReference type="PIRSR" id="PIRSR038994-1"/>
    </source>
</evidence>
<dbReference type="GO" id="GO:0006046">
    <property type="term" value="P:N-acetylglucosamine catabolic process"/>
    <property type="evidence" value="ECO:0007669"/>
    <property type="project" value="TreeGrafter"/>
</dbReference>
<evidence type="ECO:0000313" key="10">
    <source>
        <dbReference type="EMBL" id="PRY88776.1"/>
    </source>
</evidence>
<comment type="similarity">
    <text evidence="1 5">Belongs to the metallo-dependent hydrolases superfamily. NagA family.</text>
</comment>
<dbReference type="InterPro" id="IPR011059">
    <property type="entry name" value="Metal-dep_hydrolase_composite"/>
</dbReference>
<dbReference type="InterPro" id="IPR006680">
    <property type="entry name" value="Amidohydro-rel"/>
</dbReference>
<feature type="binding site" evidence="8">
    <location>
        <position position="184"/>
    </location>
    <ligand>
        <name>Zn(2+)</name>
        <dbReference type="ChEBI" id="CHEBI:29105"/>
    </ligand>
</feature>
<feature type="domain" description="Amidohydrolase-related" evidence="9">
    <location>
        <begin position="42"/>
        <end position="364"/>
    </location>
</feature>
<reference evidence="10 11" key="1">
    <citation type="submission" date="2018-03" db="EMBL/GenBank/DDBJ databases">
        <title>Genomic Encyclopedia of Archaeal and Bacterial Type Strains, Phase II (KMG-II): from individual species to whole genera.</title>
        <authorList>
            <person name="Goeker M."/>
        </authorList>
    </citation>
    <scope>NUCLEOTIDE SEQUENCE [LARGE SCALE GENOMIC DNA]</scope>
    <source>
        <strain evidence="10 11">DSM 100212</strain>
    </source>
</reference>
<evidence type="ECO:0000256" key="1">
    <source>
        <dbReference type="ARBA" id="ARBA00010716"/>
    </source>
</evidence>
<feature type="binding site" evidence="8">
    <location>
        <position position="120"/>
    </location>
    <ligand>
        <name>Zn(2+)</name>
        <dbReference type="ChEBI" id="CHEBI:29105"/>
    </ligand>
</feature>